<name>A0A1R4K432_9ACTN</name>
<keyword evidence="5" id="KW-1185">Reference proteome</keyword>
<evidence type="ECO:0000313" key="5">
    <source>
        <dbReference type="Proteomes" id="UP000188342"/>
    </source>
</evidence>
<dbReference type="PROSITE" id="PS51186">
    <property type="entry name" value="GNAT"/>
    <property type="match status" value="1"/>
</dbReference>
<dbReference type="InterPro" id="IPR050832">
    <property type="entry name" value="Bact_Acetyltransf"/>
</dbReference>
<reference evidence="4 5" key="1">
    <citation type="submission" date="2017-02" db="EMBL/GenBank/DDBJ databases">
        <authorList>
            <person name="Peterson S.W."/>
        </authorList>
    </citation>
    <scope>NUCLEOTIDE SEQUENCE [LARGE SCALE GENOMIC DNA]</scope>
    <source>
        <strain evidence="4 5">LSP_Lj1</strain>
    </source>
</reference>
<evidence type="ECO:0000313" key="4">
    <source>
        <dbReference type="EMBL" id="SJN38996.1"/>
    </source>
</evidence>
<dbReference type="PANTHER" id="PTHR43877">
    <property type="entry name" value="AMINOALKYLPHOSPHONATE N-ACETYLTRANSFERASE-RELATED-RELATED"/>
    <property type="match status" value="1"/>
</dbReference>
<dbReference type="STRING" id="1255658.FM114_11285"/>
<dbReference type="InterPro" id="IPR016181">
    <property type="entry name" value="Acyl_CoA_acyltransferase"/>
</dbReference>
<keyword evidence="2" id="KW-0012">Acyltransferase</keyword>
<dbReference type="Gene3D" id="3.40.630.30">
    <property type="match status" value="1"/>
</dbReference>
<keyword evidence="1 4" id="KW-0808">Transferase</keyword>
<feature type="domain" description="N-acetyltransferase" evidence="3">
    <location>
        <begin position="170"/>
        <end position="306"/>
    </location>
</feature>
<dbReference type="AlphaFoldDB" id="A0A1R4K432"/>
<dbReference type="InterPro" id="IPR000182">
    <property type="entry name" value="GNAT_dom"/>
</dbReference>
<dbReference type="EMBL" id="FUKQ01000044">
    <property type="protein sequence ID" value="SJN38996.1"/>
    <property type="molecule type" value="Genomic_DNA"/>
</dbReference>
<dbReference type="InterPro" id="IPR056935">
    <property type="entry name" value="Rv0428c-like_C"/>
</dbReference>
<dbReference type="GO" id="GO:0016747">
    <property type="term" value="F:acyltransferase activity, transferring groups other than amino-acyl groups"/>
    <property type="evidence" value="ECO:0007669"/>
    <property type="project" value="InterPro"/>
</dbReference>
<dbReference type="CDD" id="cd04301">
    <property type="entry name" value="NAT_SF"/>
    <property type="match status" value="1"/>
</dbReference>
<dbReference type="OrthoDB" id="9775595at2"/>
<dbReference type="Proteomes" id="UP000188342">
    <property type="component" value="Unassembled WGS sequence"/>
</dbReference>
<evidence type="ECO:0000259" key="3">
    <source>
        <dbReference type="PROSITE" id="PS51186"/>
    </source>
</evidence>
<sequence length="306" mass="33460">MHQPARISLRHVDAEGRAHDLVGDLVLSDQERVVVLPAGRGPVELPRSAVQVMRRVPPRVVRPTSSVDDMVRLTSRGWPGTEVVRMGGWSLHAGGGYSRRANSCHPTGDAERPLDEALDGLSAFYRHRGLRPCLQVAARDLTGDEPGALLDAALAARGWHTATPSSVMTVDLRAAPSDPPTPLEWSTTPGDIWLGVDPSQHPDRVEVLASADAHYSTWLTGGRAVAAGRMAITDDWAGLSCLVVDPALRRNGHGRALTIAMMARARELGARWAYLQVADENPRAQRLYESLGFRVHHRYHYRELVS</sequence>
<dbReference type="RefSeq" id="WP_094765256.1">
    <property type="nucleotide sequence ID" value="NZ_FUKQ01000044.1"/>
</dbReference>
<evidence type="ECO:0000256" key="2">
    <source>
        <dbReference type="ARBA" id="ARBA00023315"/>
    </source>
</evidence>
<gene>
    <name evidence="4" type="ORF">FM114_11285</name>
</gene>
<accession>A0A1R4K432</accession>
<protein>
    <submittedName>
        <fullName evidence="4">GCN5-related N-acetyltransferase</fullName>
    </submittedName>
</protein>
<dbReference type="SUPFAM" id="SSF55729">
    <property type="entry name" value="Acyl-CoA N-acyltransferases (Nat)"/>
    <property type="match status" value="1"/>
</dbReference>
<dbReference type="Pfam" id="PF24553">
    <property type="entry name" value="Rv0428c_C"/>
    <property type="match status" value="1"/>
</dbReference>
<proteinExistence type="predicted"/>
<organism evidence="4 5">
    <name type="scientific">Luteococcus japonicus LSP_Lj1</name>
    <dbReference type="NCBI Taxonomy" id="1255658"/>
    <lineage>
        <taxon>Bacteria</taxon>
        <taxon>Bacillati</taxon>
        <taxon>Actinomycetota</taxon>
        <taxon>Actinomycetes</taxon>
        <taxon>Propionibacteriales</taxon>
        <taxon>Propionibacteriaceae</taxon>
        <taxon>Luteococcus</taxon>
    </lineage>
</organism>
<evidence type="ECO:0000256" key="1">
    <source>
        <dbReference type="ARBA" id="ARBA00022679"/>
    </source>
</evidence>